<dbReference type="SUPFAM" id="SSF48452">
    <property type="entry name" value="TPR-like"/>
    <property type="match status" value="1"/>
</dbReference>
<dbReference type="EMBL" id="JACSQB010000068">
    <property type="protein sequence ID" value="MBD8047238.1"/>
    <property type="molecule type" value="Genomic_DNA"/>
</dbReference>
<evidence type="ECO:0000313" key="3">
    <source>
        <dbReference type="Proteomes" id="UP000627166"/>
    </source>
</evidence>
<dbReference type="Pfam" id="PF13181">
    <property type="entry name" value="TPR_8"/>
    <property type="match status" value="2"/>
</dbReference>
<gene>
    <name evidence="2" type="ORF">H9637_09360</name>
</gene>
<dbReference type="RefSeq" id="WP_390819210.1">
    <property type="nucleotide sequence ID" value="NZ_JACSQB010000068.1"/>
</dbReference>
<comment type="caution">
    <text evidence="2">The sequence shown here is derived from an EMBL/GenBank/DDBJ whole genome shotgun (WGS) entry which is preliminary data.</text>
</comment>
<protein>
    <recommendedName>
        <fullName evidence="4">Tetratricopeptide repeat protein</fullName>
    </recommendedName>
</protein>
<organism evidence="2 3">
    <name type="scientific">Clostridium faecium</name>
    <dbReference type="NCBI Taxonomy" id="2762223"/>
    <lineage>
        <taxon>Bacteria</taxon>
        <taxon>Bacillati</taxon>
        <taxon>Bacillota</taxon>
        <taxon>Clostridia</taxon>
        <taxon>Eubacteriales</taxon>
        <taxon>Clostridiaceae</taxon>
        <taxon>Clostridium</taxon>
    </lineage>
</organism>
<accession>A0ABR8YSM6</accession>
<reference evidence="2 3" key="1">
    <citation type="submission" date="2020-08" db="EMBL/GenBank/DDBJ databases">
        <title>A Genomic Blueprint of the Chicken Gut Microbiome.</title>
        <authorList>
            <person name="Gilroy R."/>
            <person name="Ravi A."/>
            <person name="Getino M."/>
            <person name="Pursley I."/>
            <person name="Horton D.L."/>
            <person name="Alikhan N.-F."/>
            <person name="Baker D."/>
            <person name="Gharbi K."/>
            <person name="Hall N."/>
            <person name="Watson M."/>
            <person name="Adriaenssens E.M."/>
            <person name="Foster-Nyarko E."/>
            <person name="Jarju S."/>
            <person name="Secka A."/>
            <person name="Antonio M."/>
            <person name="Oren A."/>
            <person name="Chaudhuri R."/>
            <person name="La Ragione R.M."/>
            <person name="Hildebrand F."/>
            <person name="Pallen M.J."/>
        </authorList>
    </citation>
    <scope>NUCLEOTIDE SEQUENCE [LARGE SCALE GENOMIC DNA]</scope>
    <source>
        <strain evidence="2 3">N37</strain>
    </source>
</reference>
<dbReference type="InterPro" id="IPR011990">
    <property type="entry name" value="TPR-like_helical_dom_sf"/>
</dbReference>
<dbReference type="Gene3D" id="1.25.40.10">
    <property type="entry name" value="Tetratricopeptide repeat domain"/>
    <property type="match status" value="1"/>
</dbReference>
<evidence type="ECO:0000313" key="2">
    <source>
        <dbReference type="EMBL" id="MBD8047238.1"/>
    </source>
</evidence>
<feature type="non-terminal residue" evidence="2">
    <location>
        <position position="1"/>
    </location>
</feature>
<keyword evidence="1" id="KW-0802">TPR repeat</keyword>
<proteinExistence type="predicted"/>
<name>A0ABR8YSM6_9CLOT</name>
<feature type="repeat" description="TPR" evidence="1">
    <location>
        <begin position="141"/>
        <end position="174"/>
    </location>
</feature>
<dbReference type="Proteomes" id="UP000627166">
    <property type="component" value="Unassembled WGS sequence"/>
</dbReference>
<dbReference type="InterPro" id="IPR019734">
    <property type="entry name" value="TPR_rpt"/>
</dbReference>
<dbReference type="SMART" id="SM00028">
    <property type="entry name" value="TPR"/>
    <property type="match status" value="2"/>
</dbReference>
<sequence length="213" mass="25504">LNINDCHEQSENKSIQTYLKEIMYGFNNNEVKALRLIKECMENNNCYSEILMICSDYIVKNKEKREKEFNDYCEKVKNNIEYLINNNQLSEAKVLIEEYEKIIPNDVDIFSSKAVIYILENKIDKAKEILEQGLKLYNKNFDMLYNLAYIYEQKKEYSNAVKYYSNALESCNDVELKEKISDLVNILRKENNIVEISRRKKWHSLLNKEWKVF</sequence>
<evidence type="ECO:0000256" key="1">
    <source>
        <dbReference type="PROSITE-ProRule" id="PRU00339"/>
    </source>
</evidence>
<keyword evidence="3" id="KW-1185">Reference proteome</keyword>
<evidence type="ECO:0008006" key="4">
    <source>
        <dbReference type="Google" id="ProtNLM"/>
    </source>
</evidence>
<dbReference type="PROSITE" id="PS50005">
    <property type="entry name" value="TPR"/>
    <property type="match status" value="1"/>
</dbReference>